<keyword evidence="2" id="KW-0472">Membrane</keyword>
<keyword evidence="2" id="KW-1133">Transmembrane helix</keyword>
<dbReference type="AlphaFoldDB" id="A0A1D8P6Y2"/>
<evidence type="ECO:0000256" key="2">
    <source>
        <dbReference type="SAM" id="Phobius"/>
    </source>
</evidence>
<gene>
    <name evidence="3" type="ORF">LPB138_06445</name>
</gene>
<evidence type="ECO:0000313" key="3">
    <source>
        <dbReference type="EMBL" id="AOW20339.1"/>
    </source>
</evidence>
<dbReference type="OrthoDB" id="676306at2"/>
<feature type="region of interest" description="Disordered" evidence="1">
    <location>
        <begin position="126"/>
        <end position="218"/>
    </location>
</feature>
<name>A0A1D8P6Y2_9FLAO</name>
<accession>A0A1D8P6Y2</accession>
<dbReference type="Proteomes" id="UP000176050">
    <property type="component" value="Chromosome"/>
</dbReference>
<keyword evidence="2" id="KW-0812">Transmembrane</keyword>
<proteinExistence type="predicted"/>
<keyword evidence="4" id="KW-1185">Reference proteome</keyword>
<sequence length="290" mass="31082">MQLLNTIHKRKSATITAIIILLLLLMIFFFGLKYLDPPIESGIAVNFGTSNVGSGNIQPTEPVKTQPVPQVTEQEEVVEEEVEDSAPEDSPAEDVITAETEESIRIKKAEAERLKAKAEADKKAKAEAEAERQAKAEAERIKKEQQDKKRKLDELMGGIKNSEGSTSGGEGDDNVGGDKGSENGDPNADGYYGNGGSGGGGDYQLGSRRPISKPKPEYDCNEEGLVIVTIEVDRAGKVIKATPGTKGSTNNAACLLTRAKEAALKTTWQADSNAGSKQIGIIKYRFSLSN</sequence>
<protein>
    <submittedName>
        <fullName evidence="3">Energy transducer TonB</fullName>
    </submittedName>
</protein>
<feature type="compositionally biased region" description="Gly residues" evidence="1">
    <location>
        <begin position="192"/>
        <end position="203"/>
    </location>
</feature>
<reference evidence="3 4" key="1">
    <citation type="submission" date="2016-10" db="EMBL/GenBank/DDBJ databases">
        <title>Lutibacter sp. LPB0138, isolated from marine gastropod.</title>
        <authorList>
            <person name="Kim E."/>
            <person name="Yi H."/>
        </authorList>
    </citation>
    <scope>NUCLEOTIDE SEQUENCE [LARGE SCALE GENOMIC DNA]</scope>
    <source>
        <strain evidence="3 4">LPB0138</strain>
    </source>
</reference>
<evidence type="ECO:0000256" key="1">
    <source>
        <dbReference type="SAM" id="MobiDB-lite"/>
    </source>
</evidence>
<dbReference type="STRING" id="1850246.LPB138_06445"/>
<dbReference type="RefSeq" id="WP_070236477.1">
    <property type="nucleotide sequence ID" value="NZ_CP017478.1"/>
</dbReference>
<feature type="compositionally biased region" description="Basic and acidic residues" evidence="1">
    <location>
        <begin position="126"/>
        <end position="154"/>
    </location>
</feature>
<feature type="region of interest" description="Disordered" evidence="1">
    <location>
        <begin position="77"/>
        <end position="103"/>
    </location>
</feature>
<evidence type="ECO:0000313" key="4">
    <source>
        <dbReference type="Proteomes" id="UP000176050"/>
    </source>
</evidence>
<dbReference type="KEGG" id="lul:LPB138_06445"/>
<feature type="compositionally biased region" description="Acidic residues" evidence="1">
    <location>
        <begin position="77"/>
        <end position="92"/>
    </location>
</feature>
<feature type="transmembrane region" description="Helical" evidence="2">
    <location>
        <begin position="12"/>
        <end position="32"/>
    </location>
</feature>
<organism evidence="3 4">
    <name type="scientific">Urechidicola croceus</name>
    <dbReference type="NCBI Taxonomy" id="1850246"/>
    <lineage>
        <taxon>Bacteria</taxon>
        <taxon>Pseudomonadati</taxon>
        <taxon>Bacteroidota</taxon>
        <taxon>Flavobacteriia</taxon>
        <taxon>Flavobacteriales</taxon>
        <taxon>Flavobacteriaceae</taxon>
        <taxon>Urechidicola</taxon>
    </lineage>
</organism>
<dbReference type="EMBL" id="CP017478">
    <property type="protein sequence ID" value="AOW20339.1"/>
    <property type="molecule type" value="Genomic_DNA"/>
</dbReference>